<protein>
    <recommendedName>
        <fullName evidence="4">Polyprenol reductase</fullName>
    </recommendedName>
</protein>
<keyword evidence="1" id="KW-1133">Transmembrane helix</keyword>
<feature type="transmembrane region" description="Helical" evidence="1">
    <location>
        <begin position="151"/>
        <end position="179"/>
    </location>
</feature>
<evidence type="ECO:0008006" key="4">
    <source>
        <dbReference type="Google" id="ProtNLM"/>
    </source>
</evidence>
<evidence type="ECO:0000313" key="3">
    <source>
        <dbReference type="Proteomes" id="UP000002872"/>
    </source>
</evidence>
<dbReference type="HOGENOM" id="CLU_1482384_0_0_1"/>
<keyword evidence="1" id="KW-0472">Membrane</keyword>
<sequence>MLYEAFFTALIGVSWGVFFLINPLTQNGGVGRSVPSISTIDKDCFIFFYLNAAIFFILIYFFKYTSKSTHLLGIHILRRLIESSVYSYTYTSRMNILHLAVGIIYYPMILMRSVESKSSQVYLFCAGTLLQTVAHYLMFRKKRRIRYLHYISELIIHCAICVDYLNLAWIVSFSIINILNNK</sequence>
<dbReference type="Proteomes" id="UP000002872">
    <property type="component" value="Unassembled WGS sequence"/>
</dbReference>
<organism evidence="2 3">
    <name type="scientific">Nematocida parisii (strain ERTm3)</name>
    <name type="common">Nematode killer fungus</name>
    <dbReference type="NCBI Taxonomy" id="935791"/>
    <lineage>
        <taxon>Eukaryota</taxon>
        <taxon>Fungi</taxon>
        <taxon>Fungi incertae sedis</taxon>
        <taxon>Microsporidia</taxon>
        <taxon>Nematocida</taxon>
    </lineage>
</organism>
<dbReference type="OrthoDB" id="2187009at2759"/>
<evidence type="ECO:0000313" key="2">
    <source>
        <dbReference type="EMBL" id="EIJ87249.1"/>
    </source>
</evidence>
<feature type="transmembrane region" description="Helical" evidence="1">
    <location>
        <begin position="7"/>
        <end position="25"/>
    </location>
</feature>
<dbReference type="InParanoid" id="I3EDF2"/>
<gene>
    <name evidence="2" type="ORF">NEQG_02584</name>
</gene>
<dbReference type="AlphaFoldDB" id="I3EDF2"/>
<feature type="transmembrane region" description="Helical" evidence="1">
    <location>
        <begin position="121"/>
        <end position="139"/>
    </location>
</feature>
<proteinExistence type="predicted"/>
<dbReference type="VEuPathDB" id="MicrosporidiaDB:NEQG_02584"/>
<evidence type="ECO:0000256" key="1">
    <source>
        <dbReference type="SAM" id="Phobius"/>
    </source>
</evidence>
<accession>I3EDF2</accession>
<dbReference type="OMA" id="YTHYICE"/>
<reference evidence="2" key="1">
    <citation type="submission" date="2011-01" db="EMBL/GenBank/DDBJ databases">
        <title>The Genome Sequence of Nematocida parisii strain ERTm3.</title>
        <authorList>
            <consortium name="The Broad Institute Genome Sequencing Platform"/>
            <consortium name="The Broad Institute Genome Sequencing Center for Infectious Disease"/>
            <person name="Cuomo C."/>
            <person name="Troemel E."/>
            <person name="Young S.K."/>
            <person name="Zeng Q."/>
            <person name="Gargeya S."/>
            <person name="Fitzgerald M."/>
            <person name="Haas B."/>
            <person name="Abouelleil A."/>
            <person name="Alvarado L."/>
            <person name="Arachchi H.M."/>
            <person name="Berlin A."/>
            <person name="Chapman S.B."/>
            <person name="Gearin G."/>
            <person name="Goldberg J."/>
            <person name="Griggs A."/>
            <person name="Gujja S."/>
            <person name="Hansen M."/>
            <person name="Heiman D."/>
            <person name="Howarth C."/>
            <person name="Larimer J."/>
            <person name="Lui A."/>
            <person name="MacDonald P.J.P."/>
            <person name="McCowen C."/>
            <person name="Montmayeur A."/>
            <person name="Murphy C."/>
            <person name="Neiman D."/>
            <person name="Pearson M."/>
            <person name="Priest M."/>
            <person name="Roberts A."/>
            <person name="Saif S."/>
            <person name="Shea T."/>
            <person name="Sisk P."/>
            <person name="Stolte C."/>
            <person name="Sykes S."/>
            <person name="Wortman J."/>
            <person name="Nusbaum C."/>
            <person name="Birren B."/>
        </authorList>
    </citation>
    <scope>NUCLEOTIDE SEQUENCE</scope>
    <source>
        <strain evidence="2">ERTm3</strain>
    </source>
</reference>
<feature type="transmembrane region" description="Helical" evidence="1">
    <location>
        <begin position="45"/>
        <end position="64"/>
    </location>
</feature>
<feature type="transmembrane region" description="Helical" evidence="1">
    <location>
        <begin position="85"/>
        <end position="109"/>
    </location>
</feature>
<keyword evidence="3" id="KW-1185">Reference proteome</keyword>
<dbReference type="EMBL" id="GL870884">
    <property type="protein sequence ID" value="EIJ87249.1"/>
    <property type="molecule type" value="Genomic_DNA"/>
</dbReference>
<keyword evidence="1" id="KW-0812">Transmembrane</keyword>
<name>I3EDF2_NEMP3</name>